<accession>A0A0G4FHL1</accession>
<evidence type="ECO:0000313" key="1">
    <source>
        <dbReference type="EMBL" id="CEM12920.1"/>
    </source>
</evidence>
<reference evidence="1 2" key="1">
    <citation type="submission" date="2014-11" db="EMBL/GenBank/DDBJ databases">
        <authorList>
            <person name="Zhu J."/>
            <person name="Qi W."/>
            <person name="Song R."/>
        </authorList>
    </citation>
    <scope>NUCLEOTIDE SEQUENCE [LARGE SCALE GENOMIC DNA]</scope>
</reference>
<proteinExistence type="predicted"/>
<dbReference type="AlphaFoldDB" id="A0A0G4FHL1"/>
<organism evidence="1 2">
    <name type="scientific">Vitrella brassicaformis (strain CCMP3155)</name>
    <dbReference type="NCBI Taxonomy" id="1169540"/>
    <lineage>
        <taxon>Eukaryota</taxon>
        <taxon>Sar</taxon>
        <taxon>Alveolata</taxon>
        <taxon>Colpodellida</taxon>
        <taxon>Vitrellaceae</taxon>
        <taxon>Vitrella</taxon>
    </lineage>
</organism>
<gene>
    <name evidence="1" type="ORF">Vbra_5836</name>
</gene>
<dbReference type="Proteomes" id="UP000041254">
    <property type="component" value="Unassembled WGS sequence"/>
</dbReference>
<sequence>MEAMSDVWSHLRRDGLVDFCELPRHHGSRNPRCILLEKPKPTSLNESRPAKACSARGNCLGTMRLIIDLFILGAAGAAFISRHPATGLLARRSPRHVTARQTLHDDQEERPWYLADREARGFSSVKWNGPATNLNGYILHTRR</sequence>
<dbReference type="InParanoid" id="A0A0G4FHL1"/>
<protein>
    <submittedName>
        <fullName evidence="1">Uncharacterized protein</fullName>
    </submittedName>
</protein>
<dbReference type="EMBL" id="CDMY01000439">
    <property type="protein sequence ID" value="CEM12920.1"/>
    <property type="molecule type" value="Genomic_DNA"/>
</dbReference>
<name>A0A0G4FHL1_VITBC</name>
<keyword evidence="2" id="KW-1185">Reference proteome</keyword>
<dbReference type="VEuPathDB" id="CryptoDB:Vbra_5836"/>
<evidence type="ECO:0000313" key="2">
    <source>
        <dbReference type="Proteomes" id="UP000041254"/>
    </source>
</evidence>